<feature type="compositionally biased region" description="Basic residues" evidence="1">
    <location>
        <begin position="23"/>
        <end position="34"/>
    </location>
</feature>
<dbReference type="AlphaFoldDB" id="A0A1Y2HEG3"/>
<proteinExistence type="predicted"/>
<keyword evidence="2" id="KW-0812">Transmembrane</keyword>
<evidence type="ECO:0000313" key="3">
    <source>
        <dbReference type="EMBL" id="ORZ32956.1"/>
    </source>
</evidence>
<dbReference type="Proteomes" id="UP000193411">
    <property type="component" value="Unassembled WGS sequence"/>
</dbReference>
<sequence length="53" mass="5923">MDRSRSVGWSLQPPFVQSQSCRQGRKSRRKKGGGRHVVGDIAIGCIALLAVWW</sequence>
<comment type="caution">
    <text evidence="3">The sequence shown here is derived from an EMBL/GenBank/DDBJ whole genome shotgun (WGS) entry which is preliminary data.</text>
</comment>
<organism evidence="3 4">
    <name type="scientific">Catenaria anguillulae PL171</name>
    <dbReference type="NCBI Taxonomy" id="765915"/>
    <lineage>
        <taxon>Eukaryota</taxon>
        <taxon>Fungi</taxon>
        <taxon>Fungi incertae sedis</taxon>
        <taxon>Blastocladiomycota</taxon>
        <taxon>Blastocladiomycetes</taxon>
        <taxon>Blastocladiales</taxon>
        <taxon>Catenariaceae</taxon>
        <taxon>Catenaria</taxon>
    </lineage>
</organism>
<evidence type="ECO:0000256" key="2">
    <source>
        <dbReference type="SAM" id="Phobius"/>
    </source>
</evidence>
<feature type="region of interest" description="Disordered" evidence="1">
    <location>
        <begin position="15"/>
        <end position="35"/>
    </location>
</feature>
<evidence type="ECO:0000313" key="4">
    <source>
        <dbReference type="Proteomes" id="UP000193411"/>
    </source>
</evidence>
<evidence type="ECO:0000256" key="1">
    <source>
        <dbReference type="SAM" id="MobiDB-lite"/>
    </source>
</evidence>
<keyword evidence="2" id="KW-1133">Transmembrane helix</keyword>
<reference evidence="3 4" key="1">
    <citation type="submission" date="2016-07" db="EMBL/GenBank/DDBJ databases">
        <title>Pervasive Adenine N6-methylation of Active Genes in Fungi.</title>
        <authorList>
            <consortium name="DOE Joint Genome Institute"/>
            <person name="Mondo S.J."/>
            <person name="Dannebaum R.O."/>
            <person name="Kuo R.C."/>
            <person name="Labutti K."/>
            <person name="Haridas S."/>
            <person name="Kuo A."/>
            <person name="Salamov A."/>
            <person name="Ahrendt S.R."/>
            <person name="Lipzen A."/>
            <person name="Sullivan W."/>
            <person name="Andreopoulos W.B."/>
            <person name="Clum A."/>
            <person name="Lindquist E."/>
            <person name="Daum C."/>
            <person name="Ramamoorthy G.K."/>
            <person name="Gryganskyi A."/>
            <person name="Culley D."/>
            <person name="Magnuson J.K."/>
            <person name="James T.Y."/>
            <person name="O'Malley M.A."/>
            <person name="Stajich J.E."/>
            <person name="Spatafora J.W."/>
            <person name="Visel A."/>
            <person name="Grigoriev I.V."/>
        </authorList>
    </citation>
    <scope>NUCLEOTIDE SEQUENCE [LARGE SCALE GENOMIC DNA]</scope>
    <source>
        <strain evidence="3 4">PL171</strain>
    </source>
</reference>
<name>A0A1Y2HEG3_9FUNG</name>
<feature type="transmembrane region" description="Helical" evidence="2">
    <location>
        <begin position="32"/>
        <end position="52"/>
    </location>
</feature>
<dbReference type="EMBL" id="MCFL01000040">
    <property type="protein sequence ID" value="ORZ32956.1"/>
    <property type="molecule type" value="Genomic_DNA"/>
</dbReference>
<gene>
    <name evidence="3" type="ORF">BCR44DRAFT_35086</name>
</gene>
<protein>
    <submittedName>
        <fullName evidence="3">Uncharacterized protein</fullName>
    </submittedName>
</protein>
<keyword evidence="2" id="KW-0472">Membrane</keyword>
<accession>A0A1Y2HEG3</accession>
<keyword evidence="4" id="KW-1185">Reference proteome</keyword>